<gene>
    <name evidence="2" type="ORF">VHEMI02375</name>
</gene>
<name>A0A0A1TAA5_9HYPO</name>
<evidence type="ECO:0000313" key="3">
    <source>
        <dbReference type="Proteomes" id="UP000039046"/>
    </source>
</evidence>
<reference evidence="2 3" key="1">
    <citation type="journal article" date="2015" name="Genome Announc.">
        <title>Draft Genome Sequence and Gene Annotation of the Entomopathogenic Fungus Verticillium hemipterigenum.</title>
        <authorList>
            <person name="Horn F."/>
            <person name="Habel A."/>
            <person name="Scharf D.H."/>
            <person name="Dworschak J."/>
            <person name="Brakhage A.A."/>
            <person name="Guthke R."/>
            <person name="Hertweck C."/>
            <person name="Linde J."/>
        </authorList>
    </citation>
    <scope>NUCLEOTIDE SEQUENCE [LARGE SCALE GENOMIC DNA]</scope>
</reference>
<dbReference type="Proteomes" id="UP000039046">
    <property type="component" value="Unassembled WGS sequence"/>
</dbReference>
<dbReference type="OrthoDB" id="3944545at2759"/>
<sequence length="212" mass="23746">MSEILSYDETLDTDIPEPTPGFLSLRWNFKQGPLSDVIKVLADATDANSDQAPWADKDGKFHDVSELSISDPPISSIRLSVDVLDRDADADENGDNEAADEEDDSEDKGPSLEVKSSSKPFVTIGDYVAAVHPWILSLRDEYLEKRGNEINGEKLPSDTDLWFNPTSLDYIMITDSQSTKEHLDAVWRIVADYALNLLDETFPEETFDEDEE</sequence>
<keyword evidence="3" id="KW-1185">Reference proteome</keyword>
<protein>
    <submittedName>
        <fullName evidence="2">Uncharacterized protein</fullName>
    </submittedName>
</protein>
<dbReference type="EMBL" id="CDHN01000001">
    <property type="protein sequence ID" value="CEJ82304.1"/>
    <property type="molecule type" value="Genomic_DNA"/>
</dbReference>
<evidence type="ECO:0000256" key="1">
    <source>
        <dbReference type="SAM" id="MobiDB-lite"/>
    </source>
</evidence>
<feature type="region of interest" description="Disordered" evidence="1">
    <location>
        <begin position="88"/>
        <end position="116"/>
    </location>
</feature>
<dbReference type="HOGENOM" id="CLU_1300459_0_0_1"/>
<proteinExistence type="predicted"/>
<dbReference type="STRING" id="1531966.A0A0A1TAA5"/>
<accession>A0A0A1TAA5</accession>
<organism evidence="2 3">
    <name type="scientific">[Torrubiella] hemipterigena</name>
    <dbReference type="NCBI Taxonomy" id="1531966"/>
    <lineage>
        <taxon>Eukaryota</taxon>
        <taxon>Fungi</taxon>
        <taxon>Dikarya</taxon>
        <taxon>Ascomycota</taxon>
        <taxon>Pezizomycotina</taxon>
        <taxon>Sordariomycetes</taxon>
        <taxon>Hypocreomycetidae</taxon>
        <taxon>Hypocreales</taxon>
        <taxon>Clavicipitaceae</taxon>
        <taxon>Clavicipitaceae incertae sedis</taxon>
        <taxon>'Torrubiella' clade</taxon>
    </lineage>
</organism>
<evidence type="ECO:0000313" key="2">
    <source>
        <dbReference type="EMBL" id="CEJ82304.1"/>
    </source>
</evidence>
<dbReference type="AlphaFoldDB" id="A0A0A1TAA5"/>
<feature type="compositionally biased region" description="Acidic residues" evidence="1">
    <location>
        <begin position="88"/>
        <end position="106"/>
    </location>
</feature>